<keyword evidence="4" id="KW-1185">Reference proteome</keyword>
<feature type="region of interest" description="Disordered" evidence="2">
    <location>
        <begin position="38"/>
        <end position="101"/>
    </location>
</feature>
<proteinExistence type="predicted"/>
<dbReference type="EMBL" id="NQWI01000126">
    <property type="protein sequence ID" value="PDW01588.1"/>
    <property type="molecule type" value="Genomic_DNA"/>
</dbReference>
<feature type="compositionally biased region" description="Low complexity" evidence="2">
    <location>
        <begin position="63"/>
        <end position="94"/>
    </location>
</feature>
<accession>A0A2A6RFD3</accession>
<sequence>MLLLVGCGTVEGSLAPTTSLPDQPTQVAQAVTSTPTAVPAATDTAIPESTLTATATSEPTRIATATSEPTLTATATPEPTLTATATSEPTTAPAVTRASHPGVSGPVRMVIPAINLDREILPRGLDAQRMPIVLPHDVVWYNLSARPGHGENVVLWGHVLPFRSAPDRTAPFARLKELSPGASMTLFTNDGSAYEYTVVDQIRATPDQVQYILPQGREIVTMVSCIGDEVIVNGAVADMTHRLITIAAPVR</sequence>
<feature type="compositionally biased region" description="Polar residues" evidence="2">
    <location>
        <begin position="47"/>
        <end position="59"/>
    </location>
</feature>
<organism evidence="3 4">
    <name type="scientific">Candidatus Viridilinea mediisalina</name>
    <dbReference type="NCBI Taxonomy" id="2024553"/>
    <lineage>
        <taxon>Bacteria</taxon>
        <taxon>Bacillati</taxon>
        <taxon>Chloroflexota</taxon>
        <taxon>Chloroflexia</taxon>
        <taxon>Chloroflexales</taxon>
        <taxon>Chloroflexineae</taxon>
        <taxon>Oscillochloridaceae</taxon>
        <taxon>Candidatus Viridilinea</taxon>
    </lineage>
</organism>
<dbReference type="InterPro" id="IPR023365">
    <property type="entry name" value="Sortase_dom-sf"/>
</dbReference>
<dbReference type="Gene3D" id="2.40.260.10">
    <property type="entry name" value="Sortase"/>
    <property type="match status" value="1"/>
</dbReference>
<dbReference type="InterPro" id="IPR005754">
    <property type="entry name" value="Sortase"/>
</dbReference>
<evidence type="ECO:0000256" key="2">
    <source>
        <dbReference type="SAM" id="MobiDB-lite"/>
    </source>
</evidence>
<name>A0A2A6RFD3_9CHLR</name>
<dbReference type="Proteomes" id="UP000220527">
    <property type="component" value="Unassembled WGS sequence"/>
</dbReference>
<dbReference type="SUPFAM" id="SSF63817">
    <property type="entry name" value="Sortase"/>
    <property type="match status" value="1"/>
</dbReference>
<gene>
    <name evidence="3" type="ORF">CJ255_18400</name>
</gene>
<evidence type="ECO:0000256" key="1">
    <source>
        <dbReference type="ARBA" id="ARBA00022801"/>
    </source>
</evidence>
<dbReference type="InterPro" id="IPR042001">
    <property type="entry name" value="Sortase_F"/>
</dbReference>
<evidence type="ECO:0000313" key="3">
    <source>
        <dbReference type="EMBL" id="PDW01588.1"/>
    </source>
</evidence>
<keyword evidence="1" id="KW-0378">Hydrolase</keyword>
<evidence type="ECO:0000313" key="4">
    <source>
        <dbReference type="Proteomes" id="UP000220527"/>
    </source>
</evidence>
<comment type="caution">
    <text evidence="3">The sequence shown here is derived from an EMBL/GenBank/DDBJ whole genome shotgun (WGS) entry which is preliminary data.</text>
</comment>
<dbReference type="OrthoDB" id="163142at2"/>
<protein>
    <recommendedName>
        <fullName evidence="5">Sortase</fullName>
    </recommendedName>
</protein>
<dbReference type="AlphaFoldDB" id="A0A2A6RFD3"/>
<reference evidence="4" key="1">
    <citation type="submission" date="2017-08" db="EMBL/GenBank/DDBJ databases">
        <authorList>
            <person name="Grouzdev D.S."/>
            <person name="Gaisin V.A."/>
            <person name="Rysina M.S."/>
            <person name="Gorlenko V.M."/>
        </authorList>
    </citation>
    <scope>NUCLEOTIDE SEQUENCE [LARGE SCALE GENOMIC DNA]</scope>
    <source>
        <strain evidence="4">Kir15-3F</strain>
    </source>
</reference>
<dbReference type="CDD" id="cd05829">
    <property type="entry name" value="Sortase_F"/>
    <property type="match status" value="1"/>
</dbReference>
<dbReference type="GO" id="GO:0016787">
    <property type="term" value="F:hydrolase activity"/>
    <property type="evidence" value="ECO:0007669"/>
    <property type="project" value="UniProtKB-KW"/>
</dbReference>
<evidence type="ECO:0008006" key="5">
    <source>
        <dbReference type="Google" id="ProtNLM"/>
    </source>
</evidence>
<dbReference type="Pfam" id="PF04203">
    <property type="entry name" value="Sortase"/>
    <property type="match status" value="1"/>
</dbReference>